<gene>
    <name evidence="1" type="ORF">RJ639_017830</name>
</gene>
<dbReference type="AlphaFoldDB" id="A0AA88VJG0"/>
<protein>
    <submittedName>
        <fullName evidence="1">Uncharacterized protein</fullName>
    </submittedName>
</protein>
<dbReference type="PANTHER" id="PTHR31933:SF4">
    <property type="entry name" value="O-FUCOSYLTRANSFERASE 8"/>
    <property type="match status" value="1"/>
</dbReference>
<dbReference type="EMBL" id="JAVXUP010001876">
    <property type="protein sequence ID" value="KAK3007355.1"/>
    <property type="molecule type" value="Genomic_DNA"/>
</dbReference>
<reference evidence="1" key="1">
    <citation type="submission" date="2022-12" db="EMBL/GenBank/DDBJ databases">
        <title>Draft genome assemblies for two species of Escallonia (Escalloniales).</title>
        <authorList>
            <person name="Chanderbali A."/>
            <person name="Dervinis C."/>
            <person name="Anghel I."/>
            <person name="Soltis D."/>
            <person name="Soltis P."/>
            <person name="Zapata F."/>
        </authorList>
    </citation>
    <scope>NUCLEOTIDE SEQUENCE</scope>
    <source>
        <strain evidence="1">UCBG64.0493</strain>
        <tissue evidence="1">Leaf</tissue>
    </source>
</reference>
<evidence type="ECO:0000313" key="1">
    <source>
        <dbReference type="EMBL" id="KAK3007355.1"/>
    </source>
</evidence>
<proteinExistence type="predicted"/>
<feature type="non-terminal residue" evidence="1">
    <location>
        <position position="85"/>
    </location>
</feature>
<name>A0AA88VJG0_9ASTE</name>
<sequence>ITDAEIPKEASPHECVEIILPLLLRNEIVHFLGFGNGSALTLFLLNFRPVSPAELRMLGKCPLTPEEAALVLAGLGYKRGIYIYY</sequence>
<dbReference type="Proteomes" id="UP001188597">
    <property type="component" value="Unassembled WGS sequence"/>
</dbReference>
<dbReference type="PANTHER" id="PTHR31933">
    <property type="entry name" value="O-FUCOSYLTRANSFERASE 2-RELATED"/>
    <property type="match status" value="1"/>
</dbReference>
<accession>A0AA88VJG0</accession>
<comment type="caution">
    <text evidence="1">The sequence shown here is derived from an EMBL/GenBank/DDBJ whole genome shotgun (WGS) entry which is preliminary data.</text>
</comment>
<keyword evidence="2" id="KW-1185">Reference proteome</keyword>
<dbReference type="InterPro" id="IPR052272">
    <property type="entry name" value="GT106_glycosyltransferase"/>
</dbReference>
<organism evidence="1 2">
    <name type="scientific">Escallonia herrerae</name>
    <dbReference type="NCBI Taxonomy" id="1293975"/>
    <lineage>
        <taxon>Eukaryota</taxon>
        <taxon>Viridiplantae</taxon>
        <taxon>Streptophyta</taxon>
        <taxon>Embryophyta</taxon>
        <taxon>Tracheophyta</taxon>
        <taxon>Spermatophyta</taxon>
        <taxon>Magnoliopsida</taxon>
        <taxon>eudicotyledons</taxon>
        <taxon>Gunneridae</taxon>
        <taxon>Pentapetalae</taxon>
        <taxon>asterids</taxon>
        <taxon>campanulids</taxon>
        <taxon>Escalloniales</taxon>
        <taxon>Escalloniaceae</taxon>
        <taxon>Escallonia</taxon>
    </lineage>
</organism>
<evidence type="ECO:0000313" key="2">
    <source>
        <dbReference type="Proteomes" id="UP001188597"/>
    </source>
</evidence>